<accession>A0A3B0TWH3</accession>
<feature type="non-terminal residue" evidence="1">
    <location>
        <position position="29"/>
    </location>
</feature>
<sequence>MSATIPIRTDYTAAALRQFAKRSKCSRQS</sequence>
<name>A0A3B0TWH3_9ZZZZ</name>
<gene>
    <name evidence="1" type="ORF">MNBD_ALPHA09-325</name>
</gene>
<evidence type="ECO:0000313" key="1">
    <source>
        <dbReference type="EMBL" id="VAW17757.1"/>
    </source>
</evidence>
<dbReference type="EMBL" id="UOEM01000108">
    <property type="protein sequence ID" value="VAW17757.1"/>
    <property type="molecule type" value="Genomic_DNA"/>
</dbReference>
<reference evidence="1" key="1">
    <citation type="submission" date="2018-06" db="EMBL/GenBank/DDBJ databases">
        <authorList>
            <person name="Zhirakovskaya E."/>
        </authorList>
    </citation>
    <scope>NUCLEOTIDE SEQUENCE</scope>
</reference>
<dbReference type="AlphaFoldDB" id="A0A3B0TWH3"/>
<protein>
    <submittedName>
        <fullName evidence="1">Uncharacterized protein</fullName>
    </submittedName>
</protein>
<proteinExistence type="predicted"/>
<organism evidence="1">
    <name type="scientific">hydrothermal vent metagenome</name>
    <dbReference type="NCBI Taxonomy" id="652676"/>
    <lineage>
        <taxon>unclassified sequences</taxon>
        <taxon>metagenomes</taxon>
        <taxon>ecological metagenomes</taxon>
    </lineage>
</organism>